<dbReference type="EMBL" id="CM047910">
    <property type="protein sequence ID" value="KAJ0075214.1"/>
    <property type="molecule type" value="Genomic_DNA"/>
</dbReference>
<protein>
    <submittedName>
        <fullName evidence="1">Uncharacterized protein</fullName>
    </submittedName>
</protein>
<comment type="caution">
    <text evidence="1">The sequence shown here is derived from an EMBL/GenBank/DDBJ whole genome shotgun (WGS) entry which is preliminary data.</text>
</comment>
<organism evidence="1 2">
    <name type="scientific">Pistacia atlantica</name>
    <dbReference type="NCBI Taxonomy" id="434234"/>
    <lineage>
        <taxon>Eukaryota</taxon>
        <taxon>Viridiplantae</taxon>
        <taxon>Streptophyta</taxon>
        <taxon>Embryophyta</taxon>
        <taxon>Tracheophyta</taxon>
        <taxon>Spermatophyta</taxon>
        <taxon>Magnoliopsida</taxon>
        <taxon>eudicotyledons</taxon>
        <taxon>Gunneridae</taxon>
        <taxon>Pentapetalae</taxon>
        <taxon>rosids</taxon>
        <taxon>malvids</taxon>
        <taxon>Sapindales</taxon>
        <taxon>Anacardiaceae</taxon>
        <taxon>Pistacia</taxon>
    </lineage>
</organism>
<accession>A0ACC0ZR23</accession>
<name>A0ACC0ZR23_9ROSI</name>
<reference evidence="2" key="1">
    <citation type="journal article" date="2023" name="G3 (Bethesda)">
        <title>Genome assembly and association tests identify interacting loci associated with vigor, precocity, and sex in interspecific pistachio rootstocks.</title>
        <authorList>
            <person name="Palmer W."/>
            <person name="Jacygrad E."/>
            <person name="Sagayaradj S."/>
            <person name="Cavanaugh K."/>
            <person name="Han R."/>
            <person name="Bertier L."/>
            <person name="Beede B."/>
            <person name="Kafkas S."/>
            <person name="Golino D."/>
            <person name="Preece J."/>
            <person name="Michelmore R."/>
        </authorList>
    </citation>
    <scope>NUCLEOTIDE SEQUENCE [LARGE SCALE GENOMIC DNA]</scope>
</reference>
<evidence type="ECO:0000313" key="1">
    <source>
        <dbReference type="EMBL" id="KAJ0075214.1"/>
    </source>
</evidence>
<dbReference type="Proteomes" id="UP001164250">
    <property type="component" value="Chromosome 15"/>
</dbReference>
<proteinExistence type="predicted"/>
<keyword evidence="2" id="KW-1185">Reference proteome</keyword>
<gene>
    <name evidence="1" type="ORF">Patl1_33854</name>
</gene>
<evidence type="ECO:0000313" key="2">
    <source>
        <dbReference type="Proteomes" id="UP001164250"/>
    </source>
</evidence>
<sequence>MAILFINFSSSLGNMERGKLVQRPFRIHDNRQRQLKFTSTCKNKKLNDERMKVCIPQVFLIELLLLHFEGSPKLEFLLLLSDTCNSNHNS</sequence>